<proteinExistence type="predicted"/>
<dbReference type="Proteomes" id="UP001498476">
    <property type="component" value="Unassembled WGS sequence"/>
</dbReference>
<name>A0ABR1GHX0_9HYPO</name>
<evidence type="ECO:0000313" key="3">
    <source>
        <dbReference type="Proteomes" id="UP001498476"/>
    </source>
</evidence>
<organism evidence="2 3">
    <name type="scientific">Neonectria punicea</name>
    <dbReference type="NCBI Taxonomy" id="979145"/>
    <lineage>
        <taxon>Eukaryota</taxon>
        <taxon>Fungi</taxon>
        <taxon>Dikarya</taxon>
        <taxon>Ascomycota</taxon>
        <taxon>Pezizomycotina</taxon>
        <taxon>Sordariomycetes</taxon>
        <taxon>Hypocreomycetidae</taxon>
        <taxon>Hypocreales</taxon>
        <taxon>Nectriaceae</taxon>
        <taxon>Neonectria</taxon>
    </lineage>
</organism>
<protein>
    <submittedName>
        <fullName evidence="2">Uncharacterized protein</fullName>
    </submittedName>
</protein>
<feature type="region of interest" description="Disordered" evidence="1">
    <location>
        <begin position="56"/>
        <end position="110"/>
    </location>
</feature>
<gene>
    <name evidence="2" type="ORF">QQX98_012762</name>
</gene>
<reference evidence="2 3" key="1">
    <citation type="journal article" date="2025" name="Microbiol. Resour. Announc.">
        <title>Draft genome sequences for Neonectria magnoliae and Neonectria punicea, canker pathogens of Liriodendron tulipifera and Acer saccharum in West Virginia.</title>
        <authorList>
            <person name="Petronek H.M."/>
            <person name="Kasson M.T."/>
            <person name="Metheny A.M."/>
            <person name="Stauder C.M."/>
            <person name="Lovett B."/>
            <person name="Lynch S.C."/>
            <person name="Garnas J.R."/>
            <person name="Kasson L.R."/>
            <person name="Stajich J.E."/>
        </authorList>
    </citation>
    <scope>NUCLEOTIDE SEQUENCE [LARGE SCALE GENOMIC DNA]</scope>
    <source>
        <strain evidence="2 3">NRRL 64653</strain>
    </source>
</reference>
<feature type="compositionally biased region" description="Low complexity" evidence="1">
    <location>
        <begin position="74"/>
        <end position="94"/>
    </location>
</feature>
<sequence length="165" mass="18168">MRDTQKILAWVQSLPEQPADGETVPSPTIATKRKAHQLDSPPVSINVMLTPRKRRIGATEALFDPDTTPRPKTRSVPSSTSTQSVVSDTDSVRSGASSPKKQMMSLRLSDSGVERQSLNISTVPDVAKALFKTIRQIGRGRRLLPDAMRPVIVPKLQDRDEDDLD</sequence>
<evidence type="ECO:0000313" key="2">
    <source>
        <dbReference type="EMBL" id="KAK7397873.1"/>
    </source>
</evidence>
<comment type="caution">
    <text evidence="2">The sequence shown here is derived from an EMBL/GenBank/DDBJ whole genome shotgun (WGS) entry which is preliminary data.</text>
</comment>
<evidence type="ECO:0000256" key="1">
    <source>
        <dbReference type="SAM" id="MobiDB-lite"/>
    </source>
</evidence>
<keyword evidence="3" id="KW-1185">Reference proteome</keyword>
<accession>A0ABR1GHX0</accession>
<feature type="region of interest" description="Disordered" evidence="1">
    <location>
        <begin position="1"/>
        <end position="41"/>
    </location>
</feature>
<dbReference type="EMBL" id="JAZAVJ010000416">
    <property type="protein sequence ID" value="KAK7397873.1"/>
    <property type="molecule type" value="Genomic_DNA"/>
</dbReference>